<proteinExistence type="predicted"/>
<protein>
    <recommendedName>
        <fullName evidence="3">PD-(D/E)XK nuclease family protein</fullName>
    </recommendedName>
</protein>
<reference evidence="1 2" key="1">
    <citation type="submission" date="2017-04" db="EMBL/GenBank/DDBJ databases">
        <title>Complete genome of Campylobacter concisus ATCC 33237T and draft genomes for an additional eight well characterized C. concisus strains.</title>
        <authorList>
            <person name="Cornelius A.J."/>
            <person name="Miller W.G."/>
            <person name="Lastovica A.J."/>
            <person name="On S.L."/>
            <person name="French N.P."/>
            <person name="Vandenberg O."/>
            <person name="Biggs P.J."/>
        </authorList>
    </citation>
    <scope>NUCLEOTIDE SEQUENCE [LARGE SCALE GENOMIC DNA]</scope>
    <source>
        <strain evidence="1 2">Lasto127.99</strain>
    </source>
</reference>
<evidence type="ECO:0008006" key="3">
    <source>
        <dbReference type="Google" id="ProtNLM"/>
    </source>
</evidence>
<dbReference type="EMBL" id="NDYQ01000001">
    <property type="protein sequence ID" value="OUT19583.1"/>
    <property type="molecule type" value="Genomic_DNA"/>
</dbReference>
<dbReference type="Pfam" id="PF14281">
    <property type="entry name" value="PDDEXK_4"/>
    <property type="match status" value="1"/>
</dbReference>
<sequence>MDIEKLESMLKQIKVLNDKLEIKKLRGNNDYNLFLSLLDINDEVRLHSRFIYSLLDPNSLHYQKELFLELFIKACGLENFGLDPQSAKVYKEYENIDIYITDDTKHIILENKINAGDQEAQIKRYIKTVQKENDGEAEIYVLFLSPQGREPSDYSLDGLKISNSKILDEYGNEVAKFKAISYKEEIMKWLGSCLDEAGNLANLAAVISQYKNVIEKIYGIYKGVQMDQEKISEIILEKENYKIVSEIVNSAFDKAREKVINNFFVSASKIIKDKLEGYWEVSITKADSKNRYFKPIRIYKKSHCDTGEDLCFCIEFQKQNFTEAWAGFQCIIKKENVDILKQHIANYNPKYCNEWWATGQYLSVGNGDFVKSIVLDDYSAEKFADEMVKMIKDFEDMANQIDVLKKEKKYKFKCQK</sequence>
<evidence type="ECO:0000313" key="2">
    <source>
        <dbReference type="Proteomes" id="UP000195893"/>
    </source>
</evidence>
<dbReference type="RefSeq" id="WP_087580998.1">
    <property type="nucleotide sequence ID" value="NZ_NDYQ01000001.1"/>
</dbReference>
<evidence type="ECO:0000313" key="1">
    <source>
        <dbReference type="EMBL" id="OUT19583.1"/>
    </source>
</evidence>
<organism evidence="1 2">
    <name type="scientific">Campylobacter concisus</name>
    <dbReference type="NCBI Taxonomy" id="199"/>
    <lineage>
        <taxon>Bacteria</taxon>
        <taxon>Pseudomonadati</taxon>
        <taxon>Campylobacterota</taxon>
        <taxon>Epsilonproteobacteria</taxon>
        <taxon>Campylobacterales</taxon>
        <taxon>Campylobacteraceae</taxon>
        <taxon>Campylobacter</taxon>
    </lineage>
</organism>
<name>A0A1Y5NJN2_9BACT</name>
<comment type="caution">
    <text evidence="1">The sequence shown here is derived from an EMBL/GenBank/DDBJ whole genome shotgun (WGS) entry which is preliminary data.</text>
</comment>
<accession>A0A1Y5NJN2</accession>
<dbReference type="InterPro" id="IPR029470">
    <property type="entry name" value="PDDEXK_4"/>
</dbReference>
<dbReference type="AlphaFoldDB" id="A0A1Y5NJN2"/>
<dbReference type="Proteomes" id="UP000195893">
    <property type="component" value="Unassembled WGS sequence"/>
</dbReference>
<gene>
    <name evidence="1" type="ORF">B9N60_01310</name>
</gene>